<sequence length="258" mass="28913">MKIPAFFIAHGSPLLAIEDNDYTAFLEKLGRELPRPRGIAVFSAHWDSPEQLVTVDERHETLHDFYGFPEEMYRLTYPAPGDASLSRRIGELFAAGNLSYQPSRGRGIDHGVWVILRRMFPDADIPVVALSVDSLRSPAEQYAIGRMLSPLRDEGILFIGSGGLVHNLRMLEDGGNPAEWAVDFDSWIAEKLEAGELEALFAYDKQAPHARDAVPSYGKEHFVPLFYAMGTAAKGTKAQRMFQAYQYGTLSLNCWKFE</sequence>
<dbReference type="EMBL" id="CP009288">
    <property type="protein sequence ID" value="AIQ11196.1"/>
    <property type="molecule type" value="Genomic_DNA"/>
</dbReference>
<accession>A0A089HGV1</accession>
<dbReference type="Proteomes" id="UP000029409">
    <property type="component" value="Chromosome"/>
</dbReference>
<keyword evidence="4" id="KW-0862">Zinc</keyword>
<organism evidence="7 8">
    <name type="scientific">Paenibacillus durus</name>
    <name type="common">Paenibacillus azotofixans</name>
    <dbReference type="NCBI Taxonomy" id="44251"/>
    <lineage>
        <taxon>Bacteria</taxon>
        <taxon>Bacillati</taxon>
        <taxon>Bacillota</taxon>
        <taxon>Bacilli</taxon>
        <taxon>Bacillales</taxon>
        <taxon>Paenibacillaceae</taxon>
        <taxon>Paenibacillus</taxon>
    </lineage>
</organism>
<dbReference type="eggNOG" id="COG3384">
    <property type="taxonomic scope" value="Bacteria"/>
</dbReference>
<dbReference type="AlphaFoldDB" id="A0A089HGV1"/>
<evidence type="ECO:0000259" key="6">
    <source>
        <dbReference type="Pfam" id="PF02900"/>
    </source>
</evidence>
<name>A0A089HGV1_PAEDU</name>
<dbReference type="GO" id="GO:0008270">
    <property type="term" value="F:zinc ion binding"/>
    <property type="evidence" value="ECO:0007669"/>
    <property type="project" value="InterPro"/>
</dbReference>
<dbReference type="Pfam" id="PF02900">
    <property type="entry name" value="LigB"/>
    <property type="match status" value="1"/>
</dbReference>
<feature type="domain" description="Extradiol ring-cleavage dioxygenase class III enzyme subunit B" evidence="6">
    <location>
        <begin position="5"/>
        <end position="249"/>
    </location>
</feature>
<dbReference type="SUPFAM" id="SSF53213">
    <property type="entry name" value="LigB-like"/>
    <property type="match status" value="1"/>
</dbReference>
<evidence type="ECO:0000256" key="1">
    <source>
        <dbReference type="ARBA" id="ARBA00001947"/>
    </source>
</evidence>
<dbReference type="RefSeq" id="WP_042205127.1">
    <property type="nucleotide sequence ID" value="NZ_CP009288.1"/>
</dbReference>
<evidence type="ECO:0000256" key="3">
    <source>
        <dbReference type="ARBA" id="ARBA00022723"/>
    </source>
</evidence>
<comment type="cofactor">
    <cofactor evidence="1">
        <name>Zn(2+)</name>
        <dbReference type="ChEBI" id="CHEBI:29105"/>
    </cofactor>
</comment>
<dbReference type="KEGG" id="pdu:PDUR_03680"/>
<keyword evidence="3" id="KW-0479">Metal-binding</keyword>
<dbReference type="GO" id="GO:0016702">
    <property type="term" value="F:oxidoreductase activity, acting on single donors with incorporation of molecular oxygen, incorporation of two atoms of oxygen"/>
    <property type="evidence" value="ECO:0007669"/>
    <property type="project" value="UniProtKB-ARBA"/>
</dbReference>
<evidence type="ECO:0000313" key="8">
    <source>
        <dbReference type="Proteomes" id="UP000029409"/>
    </source>
</evidence>
<proteinExistence type="inferred from homology"/>
<comment type="similarity">
    <text evidence="2">Belongs to the DODA-type extradiol aromatic ring-opening dioxygenase family.</text>
</comment>
<dbReference type="OrthoDB" id="9790889at2"/>
<dbReference type="STRING" id="44251.PDUR_03680"/>
<keyword evidence="8" id="KW-1185">Reference proteome</keyword>
<evidence type="ECO:0000256" key="2">
    <source>
        <dbReference type="ARBA" id="ARBA00007581"/>
    </source>
</evidence>
<dbReference type="Gene3D" id="3.40.830.10">
    <property type="entry name" value="LigB-like"/>
    <property type="match status" value="1"/>
</dbReference>
<dbReference type="PANTHER" id="PTHR30096">
    <property type="entry name" value="4,5-DOPA DIOXYGENASE EXTRADIOL-LIKE PROTEIN"/>
    <property type="match status" value="1"/>
</dbReference>
<dbReference type="CDD" id="cd07363">
    <property type="entry name" value="45_DOPA_Dioxygenase"/>
    <property type="match status" value="1"/>
</dbReference>
<dbReference type="InterPro" id="IPR004183">
    <property type="entry name" value="Xdiol_dOase_suB"/>
</dbReference>
<evidence type="ECO:0000256" key="4">
    <source>
        <dbReference type="ARBA" id="ARBA00022833"/>
    </source>
</evidence>
<evidence type="ECO:0000256" key="5">
    <source>
        <dbReference type="ARBA" id="ARBA00023002"/>
    </source>
</evidence>
<keyword evidence="5" id="KW-0560">Oxidoreductase</keyword>
<dbReference type="PIRSF" id="PIRSF006157">
    <property type="entry name" value="Doxgns_DODA"/>
    <property type="match status" value="1"/>
</dbReference>
<evidence type="ECO:0000313" key="7">
    <source>
        <dbReference type="EMBL" id="AIQ11196.1"/>
    </source>
</evidence>
<reference evidence="7 8" key="1">
    <citation type="submission" date="2014-08" db="EMBL/GenBank/DDBJ databases">
        <title>Comparative genomics of the Paenibacillus odorifer group.</title>
        <authorList>
            <person name="den Bakker H.C."/>
            <person name="Tsai Y.-C."/>
            <person name="Martin N."/>
            <person name="Korlach J."/>
            <person name="Wiedmann M."/>
        </authorList>
    </citation>
    <scope>NUCLEOTIDE SEQUENCE [LARGE SCALE GENOMIC DNA]</scope>
    <source>
        <strain evidence="7 8">DSM 1735</strain>
    </source>
</reference>
<dbReference type="PANTHER" id="PTHR30096:SF0">
    <property type="entry name" value="4,5-DOPA DIOXYGENASE EXTRADIOL-LIKE PROTEIN"/>
    <property type="match status" value="1"/>
</dbReference>
<protein>
    <submittedName>
        <fullName evidence="7">MFS transporter</fullName>
    </submittedName>
</protein>
<gene>
    <name evidence="7" type="ORF">PDUR_03680</name>
</gene>
<dbReference type="InterPro" id="IPR014436">
    <property type="entry name" value="Extradiol_dOase_DODA"/>
</dbReference>
<dbReference type="GO" id="GO:0008198">
    <property type="term" value="F:ferrous iron binding"/>
    <property type="evidence" value="ECO:0007669"/>
    <property type="project" value="InterPro"/>
</dbReference>